<keyword evidence="1" id="KW-0472">Membrane</keyword>
<keyword evidence="1" id="KW-0812">Transmembrane</keyword>
<gene>
    <name evidence="2" type="ORF">PIB30_079403</name>
</gene>
<dbReference type="EMBL" id="JASCZI010061540">
    <property type="protein sequence ID" value="MED6138964.1"/>
    <property type="molecule type" value="Genomic_DNA"/>
</dbReference>
<name>A0ABU6SS23_9FABA</name>
<evidence type="ECO:0000313" key="2">
    <source>
        <dbReference type="EMBL" id="MED6138964.1"/>
    </source>
</evidence>
<keyword evidence="3" id="KW-1185">Reference proteome</keyword>
<feature type="transmembrane region" description="Helical" evidence="1">
    <location>
        <begin position="71"/>
        <end position="96"/>
    </location>
</feature>
<feature type="transmembrane region" description="Helical" evidence="1">
    <location>
        <begin position="39"/>
        <end position="65"/>
    </location>
</feature>
<evidence type="ECO:0000313" key="3">
    <source>
        <dbReference type="Proteomes" id="UP001341840"/>
    </source>
</evidence>
<proteinExistence type="predicted"/>
<comment type="caution">
    <text evidence="2">The sequence shown here is derived from an EMBL/GenBank/DDBJ whole genome shotgun (WGS) entry which is preliminary data.</text>
</comment>
<keyword evidence="1" id="KW-1133">Transmembrane helix</keyword>
<organism evidence="2 3">
    <name type="scientific">Stylosanthes scabra</name>
    <dbReference type="NCBI Taxonomy" id="79078"/>
    <lineage>
        <taxon>Eukaryota</taxon>
        <taxon>Viridiplantae</taxon>
        <taxon>Streptophyta</taxon>
        <taxon>Embryophyta</taxon>
        <taxon>Tracheophyta</taxon>
        <taxon>Spermatophyta</taxon>
        <taxon>Magnoliopsida</taxon>
        <taxon>eudicotyledons</taxon>
        <taxon>Gunneridae</taxon>
        <taxon>Pentapetalae</taxon>
        <taxon>rosids</taxon>
        <taxon>fabids</taxon>
        <taxon>Fabales</taxon>
        <taxon>Fabaceae</taxon>
        <taxon>Papilionoideae</taxon>
        <taxon>50 kb inversion clade</taxon>
        <taxon>dalbergioids sensu lato</taxon>
        <taxon>Dalbergieae</taxon>
        <taxon>Pterocarpus clade</taxon>
        <taxon>Stylosanthes</taxon>
    </lineage>
</organism>
<protein>
    <submittedName>
        <fullName evidence="2">Uncharacterized protein</fullName>
    </submittedName>
</protein>
<accession>A0ABU6SS23</accession>
<reference evidence="2 3" key="1">
    <citation type="journal article" date="2023" name="Plants (Basel)">
        <title>Bridging the Gap: Combining Genomics and Transcriptomics Approaches to Understand Stylosanthes scabra, an Orphan Legume from the Brazilian Caatinga.</title>
        <authorList>
            <person name="Ferreira-Neto J.R.C."/>
            <person name="da Silva M.D."/>
            <person name="Binneck E."/>
            <person name="de Melo N.F."/>
            <person name="da Silva R.H."/>
            <person name="de Melo A.L.T.M."/>
            <person name="Pandolfi V."/>
            <person name="Bustamante F.O."/>
            <person name="Brasileiro-Vidal A.C."/>
            <person name="Benko-Iseppon A.M."/>
        </authorList>
    </citation>
    <scope>NUCLEOTIDE SEQUENCE [LARGE SCALE GENOMIC DNA]</scope>
    <source>
        <tissue evidence="2">Leaves</tissue>
    </source>
</reference>
<evidence type="ECO:0000256" key="1">
    <source>
        <dbReference type="SAM" id="Phobius"/>
    </source>
</evidence>
<dbReference type="Proteomes" id="UP001341840">
    <property type="component" value="Unassembled WGS sequence"/>
</dbReference>
<sequence length="119" mass="13553">MLLRLRRRALCGWVPKENKFQRCLVIDQVQSLDLKRTSIFTLSGFILMYPTLHFCYCGGKGWLLLLHPSSVVIRVSTIVALFLNCASTSSSLNIYVVSHLRGYHGVAQVKWNLALSIWN</sequence>